<protein>
    <submittedName>
        <fullName evidence="3">DUF917 domain-containing protein</fullName>
    </submittedName>
</protein>
<dbReference type="InterPro" id="IPR027479">
    <property type="entry name" value="S-Me-THD_N_sf"/>
</dbReference>
<evidence type="ECO:0000259" key="2">
    <source>
        <dbReference type="Pfam" id="PF20906"/>
    </source>
</evidence>
<feature type="domain" description="S-Me-THD N-terminal" evidence="1">
    <location>
        <begin position="8"/>
        <end position="163"/>
    </location>
</feature>
<proteinExistence type="predicted"/>
<sequence>MKTITQNDIEDIALGAALLGTGGGGDPFIGKLMALSAIEKYGDVKLINIDELKDKQKAATFCMVGAPTVGVEKLPNFESLEKAYEEYQKYYGSNIEAILPAEIGGVNSMIPFVLAAMKGIPIIDADGMGRAFPEMQMDTFSIAGIPNTPSVFADEKGNSFIIKTKDSEATEKISRALVDTMGGSLINGVYLLDKSDLNKNAVPNTISLAKKIGRIIRTSKTAVDELVNDYEMFQLFNGKITDVDRKTSGGFVRGTAKIEGIESDKNKVCTIEFQNENLICLVDNQVMCTTPDLITLIDKETANPLTTEGLKYGMRCSVIASKADNRWRTEKGIRTVGPKYFGYDYEYVPVEKLIRDRV</sequence>
<dbReference type="Pfam" id="PF20906">
    <property type="entry name" value="S-Me-THD_C"/>
    <property type="match status" value="1"/>
</dbReference>
<dbReference type="Gene3D" id="3.40.1610.10">
    <property type="entry name" value="CV3147-like domain"/>
    <property type="match status" value="1"/>
</dbReference>
<dbReference type="Gene3D" id="2.40.390.10">
    <property type="entry name" value="CV3147-like"/>
    <property type="match status" value="1"/>
</dbReference>
<organism evidence="3 4">
    <name type="scientific">Jeotgalicoccus nanhaiensis</name>
    <dbReference type="NCBI Taxonomy" id="568603"/>
    <lineage>
        <taxon>Bacteria</taxon>
        <taxon>Bacillati</taxon>
        <taxon>Bacillota</taxon>
        <taxon>Bacilli</taxon>
        <taxon>Bacillales</taxon>
        <taxon>Staphylococcaceae</taxon>
        <taxon>Jeotgalicoccus</taxon>
    </lineage>
</organism>
<dbReference type="Pfam" id="PF06032">
    <property type="entry name" value="S-Me-THD_N"/>
    <property type="match status" value="1"/>
</dbReference>
<dbReference type="EMBL" id="JADGLW010000003">
    <property type="protein sequence ID" value="MBF0753561.1"/>
    <property type="molecule type" value="Genomic_DNA"/>
</dbReference>
<evidence type="ECO:0000259" key="1">
    <source>
        <dbReference type="Pfam" id="PF06032"/>
    </source>
</evidence>
<accession>A0ABR9XXV4</accession>
<dbReference type="InterPro" id="IPR024071">
    <property type="entry name" value="S-Me-THD_C_sf"/>
</dbReference>
<name>A0ABR9XXV4_9STAP</name>
<dbReference type="SUPFAM" id="SSF160991">
    <property type="entry name" value="CV3147-like"/>
    <property type="match status" value="1"/>
</dbReference>
<evidence type="ECO:0000313" key="4">
    <source>
        <dbReference type="Proteomes" id="UP000647980"/>
    </source>
</evidence>
<dbReference type="InterPro" id="IPR010318">
    <property type="entry name" value="S-Me-THD_N"/>
</dbReference>
<dbReference type="Proteomes" id="UP000647980">
    <property type="component" value="Unassembled WGS sequence"/>
</dbReference>
<comment type="caution">
    <text evidence="3">The sequence shown here is derived from an EMBL/GenBank/DDBJ whole genome shotgun (WGS) entry which is preliminary data.</text>
</comment>
<evidence type="ECO:0000313" key="3">
    <source>
        <dbReference type="EMBL" id="MBF0753561.1"/>
    </source>
</evidence>
<gene>
    <name evidence="3" type="ORF">IR135_04710</name>
</gene>
<keyword evidence="4" id="KW-1185">Reference proteome</keyword>
<reference evidence="3 4" key="1">
    <citation type="submission" date="2020-10" db="EMBL/GenBank/DDBJ databases">
        <title>Mouse Oral microbiota.</title>
        <authorList>
            <person name="Joseph S."/>
            <person name="Aduse-Opoku J."/>
        </authorList>
    </citation>
    <scope>NUCLEOTIDE SEQUENCE [LARGE SCALE GENOMIC DNA]</scope>
    <source>
        <strain evidence="3 4">19428wE5_W307</strain>
    </source>
</reference>
<feature type="domain" description="S-Me-THD-like C-terminal" evidence="2">
    <location>
        <begin position="166"/>
        <end position="350"/>
    </location>
</feature>
<dbReference type="InterPro" id="IPR048350">
    <property type="entry name" value="S-Me-THD-like_C"/>
</dbReference>
<dbReference type="RefSeq" id="WP_135097171.1">
    <property type="nucleotide sequence ID" value="NZ_JADGLW010000003.1"/>
</dbReference>